<dbReference type="GO" id="GO:0030313">
    <property type="term" value="C:cell envelope"/>
    <property type="evidence" value="ECO:0007669"/>
    <property type="project" value="UniProtKB-SubCell"/>
</dbReference>
<proteinExistence type="predicted"/>
<dbReference type="SUPFAM" id="SSF52058">
    <property type="entry name" value="L domain-like"/>
    <property type="match status" value="1"/>
</dbReference>
<evidence type="ECO:0000256" key="4">
    <source>
        <dbReference type="ARBA" id="ARBA00022729"/>
    </source>
</evidence>
<evidence type="ECO:0000256" key="2">
    <source>
        <dbReference type="ARBA" id="ARBA00022512"/>
    </source>
</evidence>
<dbReference type="AlphaFoldDB" id="A0A839ALI7"/>
<dbReference type="InterPro" id="IPR036941">
    <property type="entry name" value="Rcpt_L-dom_sf"/>
</dbReference>
<organism evidence="7 8">
    <name type="scientific">Tenacibaculum pelagium</name>
    <dbReference type="NCBI Taxonomy" id="2759527"/>
    <lineage>
        <taxon>Bacteria</taxon>
        <taxon>Pseudomonadati</taxon>
        <taxon>Bacteroidota</taxon>
        <taxon>Flavobacteriia</taxon>
        <taxon>Flavobacteriales</taxon>
        <taxon>Flavobacteriaceae</taxon>
        <taxon>Tenacibaculum</taxon>
    </lineage>
</organism>
<dbReference type="Proteomes" id="UP000563906">
    <property type="component" value="Unassembled WGS sequence"/>
</dbReference>
<dbReference type="InterPro" id="IPR008969">
    <property type="entry name" value="CarboxyPept-like_regulatory"/>
</dbReference>
<accession>A0A839ALI7</accession>
<comment type="caution">
    <text evidence="7">The sequence shown here is derived from an EMBL/GenBank/DDBJ whole genome shotgun (WGS) entry which is preliminary data.</text>
</comment>
<dbReference type="PANTHER" id="PTHR31018:SF3">
    <property type="entry name" value="RECEPTOR PROTEIN-TYROSINE KINASE"/>
    <property type="match status" value="1"/>
</dbReference>
<evidence type="ECO:0000313" key="8">
    <source>
        <dbReference type="Proteomes" id="UP000563906"/>
    </source>
</evidence>
<feature type="chain" id="PRO_5032682362" evidence="6">
    <location>
        <begin position="27"/>
        <end position="748"/>
    </location>
</feature>
<reference evidence="7 8" key="1">
    <citation type="submission" date="2020-07" db="EMBL/GenBank/DDBJ databases">
        <title>Bacterium isolated from marine sediment.</title>
        <authorList>
            <person name="Shang D."/>
            <person name="Du Z.-J."/>
        </authorList>
    </citation>
    <scope>NUCLEOTIDE SEQUENCE [LARGE SCALE GENOMIC DNA]</scope>
    <source>
        <strain evidence="7 8">S7007</strain>
    </source>
</reference>
<dbReference type="InterPro" id="IPR051648">
    <property type="entry name" value="CWI-Assembly_Regulator"/>
</dbReference>
<evidence type="ECO:0000256" key="6">
    <source>
        <dbReference type="SAM" id="SignalP"/>
    </source>
</evidence>
<keyword evidence="5" id="KW-0325">Glycoprotein</keyword>
<comment type="subcellular location">
    <subcellularLocation>
        <location evidence="1">Secreted</location>
        <location evidence="1">Cell wall</location>
    </subcellularLocation>
</comment>
<dbReference type="PROSITE" id="PS51257">
    <property type="entry name" value="PROKAR_LIPOPROTEIN"/>
    <property type="match status" value="1"/>
</dbReference>
<dbReference type="PANTHER" id="PTHR31018">
    <property type="entry name" value="SPORULATION-SPECIFIC PROTEIN-RELATED"/>
    <property type="match status" value="1"/>
</dbReference>
<dbReference type="Gene3D" id="3.80.20.20">
    <property type="entry name" value="Receptor L-domain"/>
    <property type="match status" value="1"/>
</dbReference>
<keyword evidence="3" id="KW-0964">Secreted</keyword>
<sequence length="748" mass="82708">MKLNTPFLKKITFLLLSLFFILSCDKDDIPQKQTTGVNTGIEAINNETSRLDKVLTSESITTNFSITVIDEDNNSISNATVKIANKESHTNNNGFTLIENITVNKDFQAINVNANGYTPSIKTITPSTNGVSNVTVTLLKPTFIKIFSAAEGGVVSNDNISIEFPKDAIADQNGNLYEGEVKTTVTYYNPNSETFVQSMPGTLVGLDDSNSLQSLISKGMIKVDLTDNSGNELEIFEGKEATIKLPAGNNDPTTIPFWHLNEEKGLWVQTGTATKNGNQYIASVKHFSTYNLDVPGETIDLTVVLKDTNNNLLANQKAILKATNSNGSYEIEVETDNKGEFTVIKAPKGANYNLNIITDCETITLPVGIINQTTQKEFLVSFNNARYLTLNGVLNKCNNEIWANKVFTIELENGNQQDLVTAYADTEGKYSITKVLCNYDTTTTYKGKIRVINGVNDIIKENDFIFNVNNLIKNIIVCNGAVEIVNERIYEGDYEINSDQDLEEFIAGNYTKITGTLEIENITATDLTGLENLTIVEDYLYIRYNNNLINLKGLENLIKVNTFLVITSNSSLVNLQGIEKLTDTDILIDSNTNLTSLKGIENIKITDEYAKEFNFTIANSDLLTDITALSHLEEFQTLIIANHAILQNLSGLESLKKLSSLVISNNKLLNNLNGLENLSELGTIEITDNVSLINFCSLNTQMISNIDDTETIVTDPISNITYTISDFEILENNYNPTKQDLLNGNCNQ</sequence>
<keyword evidence="2" id="KW-0134">Cell wall</keyword>
<keyword evidence="8" id="KW-1185">Reference proteome</keyword>
<protein>
    <submittedName>
        <fullName evidence="7">Uncharacterized protein</fullName>
    </submittedName>
</protein>
<name>A0A839ALI7_9FLAO</name>
<evidence type="ECO:0000256" key="3">
    <source>
        <dbReference type="ARBA" id="ARBA00022525"/>
    </source>
</evidence>
<keyword evidence="4 6" id="KW-0732">Signal</keyword>
<gene>
    <name evidence="7" type="ORF">H3Z83_01785</name>
</gene>
<dbReference type="RefSeq" id="WP_182123764.1">
    <property type="nucleotide sequence ID" value="NZ_JACGLS010000001.1"/>
</dbReference>
<feature type="signal peptide" evidence="6">
    <location>
        <begin position="1"/>
        <end position="26"/>
    </location>
</feature>
<evidence type="ECO:0000313" key="7">
    <source>
        <dbReference type="EMBL" id="MBA6155258.1"/>
    </source>
</evidence>
<dbReference type="EMBL" id="JACGLS010000001">
    <property type="protein sequence ID" value="MBA6155258.1"/>
    <property type="molecule type" value="Genomic_DNA"/>
</dbReference>
<evidence type="ECO:0000256" key="5">
    <source>
        <dbReference type="ARBA" id="ARBA00023180"/>
    </source>
</evidence>
<dbReference type="SUPFAM" id="SSF49464">
    <property type="entry name" value="Carboxypeptidase regulatory domain-like"/>
    <property type="match status" value="1"/>
</dbReference>
<evidence type="ECO:0000256" key="1">
    <source>
        <dbReference type="ARBA" id="ARBA00004191"/>
    </source>
</evidence>